<evidence type="ECO:0000256" key="6">
    <source>
        <dbReference type="SAM" id="Phobius"/>
    </source>
</evidence>
<feature type="transmembrane region" description="Helical" evidence="6">
    <location>
        <begin position="379"/>
        <end position="400"/>
    </location>
</feature>
<feature type="transmembrane region" description="Helical" evidence="6">
    <location>
        <begin position="301"/>
        <end position="321"/>
    </location>
</feature>
<evidence type="ECO:0000256" key="4">
    <source>
        <dbReference type="ARBA" id="ARBA00022989"/>
    </source>
</evidence>
<feature type="transmembrane region" description="Helical" evidence="6">
    <location>
        <begin position="242"/>
        <end position="267"/>
    </location>
</feature>
<gene>
    <name evidence="7" type="ORF">EJ05DRAFT_454458</name>
</gene>
<reference evidence="7" key="1">
    <citation type="journal article" date="2020" name="Stud. Mycol.">
        <title>101 Dothideomycetes genomes: a test case for predicting lifestyles and emergence of pathogens.</title>
        <authorList>
            <person name="Haridas S."/>
            <person name="Albert R."/>
            <person name="Binder M."/>
            <person name="Bloem J."/>
            <person name="Labutti K."/>
            <person name="Salamov A."/>
            <person name="Andreopoulos B."/>
            <person name="Baker S."/>
            <person name="Barry K."/>
            <person name="Bills G."/>
            <person name="Bluhm B."/>
            <person name="Cannon C."/>
            <person name="Castanera R."/>
            <person name="Culley D."/>
            <person name="Daum C."/>
            <person name="Ezra D."/>
            <person name="Gonzalez J."/>
            <person name="Henrissat B."/>
            <person name="Kuo A."/>
            <person name="Liang C."/>
            <person name="Lipzen A."/>
            <person name="Lutzoni F."/>
            <person name="Magnuson J."/>
            <person name="Mondo S."/>
            <person name="Nolan M."/>
            <person name="Ohm R."/>
            <person name="Pangilinan J."/>
            <person name="Park H.-J."/>
            <person name="Ramirez L."/>
            <person name="Alfaro M."/>
            <person name="Sun H."/>
            <person name="Tritt A."/>
            <person name="Yoshinaga Y."/>
            <person name="Zwiers L.-H."/>
            <person name="Turgeon B."/>
            <person name="Goodwin S."/>
            <person name="Spatafora J."/>
            <person name="Crous P."/>
            <person name="Grigoriev I."/>
        </authorList>
    </citation>
    <scope>NUCLEOTIDE SEQUENCE</scope>
    <source>
        <strain evidence="7">CBS 121739</strain>
    </source>
</reference>
<evidence type="ECO:0000313" key="8">
    <source>
        <dbReference type="Proteomes" id="UP000799437"/>
    </source>
</evidence>
<evidence type="ECO:0000313" key="7">
    <source>
        <dbReference type="EMBL" id="KAF2756440.1"/>
    </source>
</evidence>
<feature type="transmembrane region" description="Helical" evidence="6">
    <location>
        <begin position="94"/>
        <end position="118"/>
    </location>
</feature>
<dbReference type="PIRSF" id="PIRSF006060">
    <property type="entry name" value="AA_transporter"/>
    <property type="match status" value="1"/>
</dbReference>
<feature type="transmembrane region" description="Helical" evidence="6">
    <location>
        <begin position="467"/>
        <end position="486"/>
    </location>
</feature>
<dbReference type="InterPro" id="IPR002293">
    <property type="entry name" value="AA/rel_permease1"/>
</dbReference>
<protein>
    <submittedName>
        <fullName evidence="7">Amino acid transporter</fullName>
    </submittedName>
</protein>
<feature type="transmembrane region" description="Helical" evidence="6">
    <location>
        <begin position="138"/>
        <end position="158"/>
    </location>
</feature>
<keyword evidence="5 6" id="KW-0472">Membrane</keyword>
<keyword evidence="3 6" id="KW-0812">Transmembrane</keyword>
<organism evidence="7 8">
    <name type="scientific">Pseudovirgaria hyperparasitica</name>
    <dbReference type="NCBI Taxonomy" id="470096"/>
    <lineage>
        <taxon>Eukaryota</taxon>
        <taxon>Fungi</taxon>
        <taxon>Dikarya</taxon>
        <taxon>Ascomycota</taxon>
        <taxon>Pezizomycotina</taxon>
        <taxon>Dothideomycetes</taxon>
        <taxon>Dothideomycetes incertae sedis</taxon>
        <taxon>Acrospermales</taxon>
        <taxon>Acrospermaceae</taxon>
        <taxon>Pseudovirgaria</taxon>
    </lineage>
</organism>
<feature type="transmembrane region" description="Helical" evidence="6">
    <location>
        <begin position="12"/>
        <end position="29"/>
    </location>
</feature>
<feature type="transmembrane region" description="Helical" evidence="6">
    <location>
        <begin position="350"/>
        <end position="373"/>
    </location>
</feature>
<dbReference type="PROSITE" id="PS51257">
    <property type="entry name" value="PROKAR_LIPOPROTEIN"/>
    <property type="match status" value="1"/>
</dbReference>
<name>A0A6A6W3D4_9PEZI</name>
<dbReference type="GO" id="GO:0016020">
    <property type="term" value="C:membrane"/>
    <property type="evidence" value="ECO:0007669"/>
    <property type="project" value="UniProtKB-SubCell"/>
</dbReference>
<feature type="transmembrane region" description="Helical" evidence="6">
    <location>
        <begin position="49"/>
        <end position="73"/>
    </location>
</feature>
<dbReference type="Gene3D" id="1.20.1740.10">
    <property type="entry name" value="Amino acid/polyamine transporter I"/>
    <property type="match status" value="1"/>
</dbReference>
<dbReference type="GeneID" id="54483503"/>
<sequence length="501" mass="54132">MRVGKKPVLKRNFGFMSILGFSCTVLITWEGMLIVSTASLANGGPAGVIWGYIIVWLGTLSTFTTLSELASMAPTAGGQYHWVAMLSPPSCSKFLSYITGWMTAAGWQAVVASAAYLIGTLLQSVIALTHPTYVPQPWQAMMFLWAILAFAVFINTVASRTLAHFEGVILILHIFGFLGILIPLVYLGPHGDTSFFTTFVNSGGWKTQGLSFMVGLPASVFSLIGADSAVHMAEEIKNASVIVPRAILISIVLNGILGFAMMLAYLFCLGDLATALDETTRYGYTFLYVFYNATGSTGGTAVMGIIIVVLGICSTVGVLASSSRQLWSFARDQGVPFWRQLTMLDPRTSIPIYTIAVTTIISVLLSLIILGSSVAFNNIVNLSIAGLYASYFLSAALLLWRRLQPGGIRPYSSDTSLVGPGNLSWGPWSIPGFIGTLNNAFACCYLALLWFWAFWPPGTPVTPQNMNFSVLVFGFVSLFAAIWYVAIGQKAYRGPIVEVHL</sequence>
<evidence type="ECO:0000256" key="2">
    <source>
        <dbReference type="ARBA" id="ARBA00022448"/>
    </source>
</evidence>
<dbReference type="PANTHER" id="PTHR45649:SF1">
    <property type="entry name" value="TRANSPORTER, PUTATIVE (EUROFUNG)-RELATED"/>
    <property type="match status" value="1"/>
</dbReference>
<keyword evidence="8" id="KW-1185">Reference proteome</keyword>
<dbReference type="PANTHER" id="PTHR45649">
    <property type="entry name" value="AMINO-ACID PERMEASE BAT1"/>
    <property type="match status" value="1"/>
</dbReference>
<dbReference type="EMBL" id="ML996575">
    <property type="protein sequence ID" value="KAF2756440.1"/>
    <property type="molecule type" value="Genomic_DNA"/>
</dbReference>
<dbReference type="AlphaFoldDB" id="A0A6A6W3D4"/>
<dbReference type="RefSeq" id="XP_033598891.1">
    <property type="nucleotide sequence ID" value="XM_033742449.1"/>
</dbReference>
<evidence type="ECO:0000256" key="1">
    <source>
        <dbReference type="ARBA" id="ARBA00004141"/>
    </source>
</evidence>
<dbReference type="OrthoDB" id="3257095at2759"/>
<dbReference type="GO" id="GO:0022857">
    <property type="term" value="F:transmembrane transporter activity"/>
    <property type="evidence" value="ECO:0007669"/>
    <property type="project" value="InterPro"/>
</dbReference>
<comment type="subcellular location">
    <subcellularLocation>
        <location evidence="1">Membrane</location>
        <topology evidence="1">Multi-pass membrane protein</topology>
    </subcellularLocation>
</comment>
<accession>A0A6A6W3D4</accession>
<proteinExistence type="predicted"/>
<dbReference type="Pfam" id="PF13520">
    <property type="entry name" value="AA_permease_2"/>
    <property type="match status" value="1"/>
</dbReference>
<feature type="transmembrane region" description="Helical" evidence="6">
    <location>
        <begin position="170"/>
        <end position="189"/>
    </location>
</feature>
<evidence type="ECO:0000256" key="5">
    <source>
        <dbReference type="ARBA" id="ARBA00023136"/>
    </source>
</evidence>
<dbReference type="Proteomes" id="UP000799437">
    <property type="component" value="Unassembled WGS sequence"/>
</dbReference>
<keyword evidence="4 6" id="KW-1133">Transmembrane helix</keyword>
<keyword evidence="2" id="KW-0813">Transport</keyword>
<feature type="transmembrane region" description="Helical" evidence="6">
    <location>
        <begin position="433"/>
        <end position="455"/>
    </location>
</feature>
<evidence type="ECO:0000256" key="3">
    <source>
        <dbReference type="ARBA" id="ARBA00022692"/>
    </source>
</evidence>